<evidence type="ECO:0000313" key="2">
    <source>
        <dbReference type="EMBL" id="KVI06233.1"/>
    </source>
</evidence>
<proteinExistence type="predicted"/>
<name>A0A103YBV2_CYNCS</name>
<keyword evidence="3" id="KW-1185">Reference proteome</keyword>
<sequence>ATKKEPVLRTVFQSSSSFFPHSFQNFTVYRSLGLLHLRKSTYFLYRQPSLQVISLFCDYKEKMNRPAPYADAGVNRYAASQLLHMSAQRMQPNAQISEFPGQTQCPSQADGRQQWDTTPQIELNPMSPPSYSQGKYL</sequence>
<accession>A0A103YBV2</accession>
<comment type="caution">
    <text evidence="2">The sequence shown here is derived from an EMBL/GenBank/DDBJ whole genome shotgun (WGS) entry which is preliminary data.</text>
</comment>
<evidence type="ECO:0000313" key="3">
    <source>
        <dbReference type="Proteomes" id="UP000243975"/>
    </source>
</evidence>
<dbReference type="EMBL" id="LEKV01001843">
    <property type="protein sequence ID" value="KVI06233.1"/>
    <property type="molecule type" value="Genomic_DNA"/>
</dbReference>
<reference evidence="2 3" key="1">
    <citation type="journal article" date="2016" name="Sci. Rep.">
        <title>The genome sequence of the outbreeding globe artichoke constructed de novo incorporating a phase-aware low-pass sequencing strategy of F1 progeny.</title>
        <authorList>
            <person name="Scaglione D."/>
            <person name="Reyes-Chin-Wo S."/>
            <person name="Acquadro A."/>
            <person name="Froenicke L."/>
            <person name="Portis E."/>
            <person name="Beitel C."/>
            <person name="Tirone M."/>
            <person name="Mauro R."/>
            <person name="Lo Monaco A."/>
            <person name="Mauromicale G."/>
            <person name="Faccioli P."/>
            <person name="Cattivelli L."/>
            <person name="Rieseberg L."/>
            <person name="Michelmore R."/>
            <person name="Lanteri S."/>
        </authorList>
    </citation>
    <scope>NUCLEOTIDE SEQUENCE [LARGE SCALE GENOMIC DNA]</scope>
    <source>
        <strain evidence="2">2C</strain>
    </source>
</reference>
<evidence type="ECO:0000256" key="1">
    <source>
        <dbReference type="SAM" id="MobiDB-lite"/>
    </source>
</evidence>
<feature type="compositionally biased region" description="Polar residues" evidence="1">
    <location>
        <begin position="93"/>
        <end position="121"/>
    </location>
</feature>
<protein>
    <submittedName>
        <fullName evidence="2">Uncharacterized protein</fullName>
    </submittedName>
</protein>
<feature type="region of interest" description="Disordered" evidence="1">
    <location>
        <begin position="93"/>
        <end position="137"/>
    </location>
</feature>
<dbReference type="Gramene" id="KVI06233">
    <property type="protein sequence ID" value="KVI06233"/>
    <property type="gene ID" value="Ccrd_015410"/>
</dbReference>
<dbReference type="Proteomes" id="UP000243975">
    <property type="component" value="Unassembled WGS sequence"/>
</dbReference>
<organism evidence="2 3">
    <name type="scientific">Cynara cardunculus var. scolymus</name>
    <name type="common">Globe artichoke</name>
    <name type="synonym">Cynara scolymus</name>
    <dbReference type="NCBI Taxonomy" id="59895"/>
    <lineage>
        <taxon>Eukaryota</taxon>
        <taxon>Viridiplantae</taxon>
        <taxon>Streptophyta</taxon>
        <taxon>Embryophyta</taxon>
        <taxon>Tracheophyta</taxon>
        <taxon>Spermatophyta</taxon>
        <taxon>Magnoliopsida</taxon>
        <taxon>eudicotyledons</taxon>
        <taxon>Gunneridae</taxon>
        <taxon>Pentapetalae</taxon>
        <taxon>asterids</taxon>
        <taxon>campanulids</taxon>
        <taxon>Asterales</taxon>
        <taxon>Asteraceae</taxon>
        <taxon>Carduoideae</taxon>
        <taxon>Cardueae</taxon>
        <taxon>Carduinae</taxon>
        <taxon>Cynara</taxon>
    </lineage>
</organism>
<dbReference type="AlphaFoldDB" id="A0A103YBV2"/>
<gene>
    <name evidence="2" type="ORF">Ccrd_015410</name>
</gene>
<feature type="non-terminal residue" evidence="2">
    <location>
        <position position="137"/>
    </location>
</feature>